<keyword evidence="2" id="KW-1185">Reference proteome</keyword>
<dbReference type="AlphaFoldDB" id="A0A7J8C929"/>
<gene>
    <name evidence="1" type="ORF">HJG59_009949</name>
</gene>
<name>A0A7J8C929_MOLMO</name>
<reference evidence="1 2" key="1">
    <citation type="journal article" date="2020" name="Nature">
        <title>Six reference-quality genomes reveal evolution of bat adaptations.</title>
        <authorList>
            <person name="Jebb D."/>
            <person name="Huang Z."/>
            <person name="Pippel M."/>
            <person name="Hughes G.M."/>
            <person name="Lavrichenko K."/>
            <person name="Devanna P."/>
            <person name="Winkler S."/>
            <person name="Jermiin L.S."/>
            <person name="Skirmuntt E.C."/>
            <person name="Katzourakis A."/>
            <person name="Burkitt-Gray L."/>
            <person name="Ray D.A."/>
            <person name="Sullivan K.A.M."/>
            <person name="Roscito J.G."/>
            <person name="Kirilenko B.M."/>
            <person name="Davalos L.M."/>
            <person name="Corthals A.P."/>
            <person name="Power M.L."/>
            <person name="Jones G."/>
            <person name="Ransome R.D."/>
            <person name="Dechmann D.K.N."/>
            <person name="Locatelli A.G."/>
            <person name="Puechmaille S.J."/>
            <person name="Fedrigo O."/>
            <person name="Jarvis E.D."/>
            <person name="Hiller M."/>
            <person name="Vernes S.C."/>
            <person name="Myers E.W."/>
            <person name="Teeling E.C."/>
        </authorList>
    </citation>
    <scope>NUCLEOTIDE SEQUENCE [LARGE SCALE GENOMIC DNA]</scope>
    <source>
        <strain evidence="1">MMolMol1</strain>
        <tissue evidence="1">Muscle</tissue>
    </source>
</reference>
<proteinExistence type="predicted"/>
<evidence type="ECO:0000313" key="1">
    <source>
        <dbReference type="EMBL" id="KAF6407319.1"/>
    </source>
</evidence>
<accession>A0A7J8C929</accession>
<dbReference type="EMBL" id="JACASF010000021">
    <property type="protein sequence ID" value="KAF6407319.1"/>
    <property type="molecule type" value="Genomic_DNA"/>
</dbReference>
<evidence type="ECO:0000313" key="2">
    <source>
        <dbReference type="Proteomes" id="UP000550707"/>
    </source>
</evidence>
<organism evidence="1 2">
    <name type="scientific">Molossus molossus</name>
    <name type="common">Pallas' mastiff bat</name>
    <name type="synonym">Vespertilio molossus</name>
    <dbReference type="NCBI Taxonomy" id="27622"/>
    <lineage>
        <taxon>Eukaryota</taxon>
        <taxon>Metazoa</taxon>
        <taxon>Chordata</taxon>
        <taxon>Craniata</taxon>
        <taxon>Vertebrata</taxon>
        <taxon>Euteleostomi</taxon>
        <taxon>Mammalia</taxon>
        <taxon>Eutheria</taxon>
        <taxon>Laurasiatheria</taxon>
        <taxon>Chiroptera</taxon>
        <taxon>Yangochiroptera</taxon>
        <taxon>Molossidae</taxon>
        <taxon>Molossus</taxon>
    </lineage>
</organism>
<sequence length="215" mass="24871">MLLRTRDGKFTPLWMPWDLGGEDCSRKQRQWGQRSSQSWLRVREFCSSSYLAPTSPVFSMRMRRVAFVWYTTGPKGMCCWSRETSRAWQQPLRRKRGRRSPMLSMNTSSEKRGTRFFGAKMTSSLQTSLGFSVMLWNGTKEMRRIKAPTLDCFCEDHQRWYVDSCWNVLAHGRCRTGHVVSMVIYVVGKQEEASGSPEHPPWVPGVLESRTALTG</sequence>
<comment type="caution">
    <text evidence="1">The sequence shown here is derived from an EMBL/GenBank/DDBJ whole genome shotgun (WGS) entry which is preliminary data.</text>
</comment>
<dbReference type="Proteomes" id="UP000550707">
    <property type="component" value="Unassembled WGS sequence"/>
</dbReference>
<protein>
    <submittedName>
        <fullName evidence="1">Uncharacterized protein</fullName>
    </submittedName>
</protein>